<dbReference type="OrthoDB" id="5102542at2759"/>
<organism evidence="2 3">
    <name type="scientific">Fusarium piperis</name>
    <dbReference type="NCBI Taxonomy" id="1435070"/>
    <lineage>
        <taxon>Eukaryota</taxon>
        <taxon>Fungi</taxon>
        <taxon>Dikarya</taxon>
        <taxon>Ascomycota</taxon>
        <taxon>Pezizomycotina</taxon>
        <taxon>Sordariomycetes</taxon>
        <taxon>Hypocreomycetidae</taxon>
        <taxon>Hypocreales</taxon>
        <taxon>Nectriaceae</taxon>
        <taxon>Fusarium</taxon>
        <taxon>Fusarium solani species complex</taxon>
    </lineage>
</organism>
<accession>A0A9W9BKY6</accession>
<evidence type="ECO:0000313" key="3">
    <source>
        <dbReference type="Proteomes" id="UP001140502"/>
    </source>
</evidence>
<keyword evidence="3" id="KW-1185">Reference proteome</keyword>
<feature type="region of interest" description="Disordered" evidence="1">
    <location>
        <begin position="181"/>
        <end position="225"/>
    </location>
</feature>
<sequence length="225" mass="24866">MNNGVPHLTTPYRQTTPRGSQVGPGTGELSLKAMETLWKILLEPAVMELYPGQTQKDQQVCSMIKGMMPGRREGPLRDFQRIHRTLFQDSNFRWKRMNVVKDTFLTINKALPTPQISGMGVGTQDMTLVSLPIQKLASSCYGTVRSDRAMSLEPLELRFWPDLREFTMACPTQCGDAILPNNKSNTADAGDWGGGSPLDREGGGGGQLGEEETPRVEELMSGHEI</sequence>
<dbReference type="AlphaFoldDB" id="A0A9W9BKY6"/>
<gene>
    <name evidence="2" type="ORF">N0V84_007813</name>
</gene>
<name>A0A9W9BKY6_9HYPO</name>
<dbReference type="Proteomes" id="UP001140502">
    <property type="component" value="Unassembled WGS sequence"/>
</dbReference>
<evidence type="ECO:0000313" key="2">
    <source>
        <dbReference type="EMBL" id="KAJ4316534.1"/>
    </source>
</evidence>
<dbReference type="EMBL" id="JAPEUR010000179">
    <property type="protein sequence ID" value="KAJ4316534.1"/>
    <property type="molecule type" value="Genomic_DNA"/>
</dbReference>
<proteinExistence type="predicted"/>
<comment type="caution">
    <text evidence="2">The sequence shown here is derived from an EMBL/GenBank/DDBJ whole genome shotgun (WGS) entry which is preliminary data.</text>
</comment>
<feature type="region of interest" description="Disordered" evidence="1">
    <location>
        <begin position="1"/>
        <end position="27"/>
    </location>
</feature>
<evidence type="ECO:0000256" key="1">
    <source>
        <dbReference type="SAM" id="MobiDB-lite"/>
    </source>
</evidence>
<feature type="compositionally biased region" description="Basic and acidic residues" evidence="1">
    <location>
        <begin position="212"/>
        <end position="225"/>
    </location>
</feature>
<reference evidence="2" key="1">
    <citation type="submission" date="2022-10" db="EMBL/GenBank/DDBJ databases">
        <title>Tapping the CABI collections for fungal endophytes: first genome assemblies for Collariella, Neodidymelliopsis, Ascochyta clinopodiicola, Didymella pomorum, Didymosphaeria variabile, Neocosmospora piperis and Neocucurbitaria cava.</title>
        <authorList>
            <person name="Hill R."/>
        </authorList>
    </citation>
    <scope>NUCLEOTIDE SEQUENCE</scope>
    <source>
        <strain evidence="2">IMI 366586</strain>
    </source>
</reference>
<protein>
    <submittedName>
        <fullName evidence="2">Uncharacterized protein</fullName>
    </submittedName>
</protein>